<keyword evidence="6 18" id="KW-0548">Nucleotidyltransferase</keyword>
<dbReference type="InterPro" id="IPR000477">
    <property type="entry name" value="RT_dom"/>
</dbReference>
<keyword evidence="4 18" id="KW-0158">Chromosome</keyword>
<dbReference type="Pfam" id="PF12009">
    <property type="entry name" value="Telomerase_RBD"/>
    <property type="match status" value="1"/>
</dbReference>
<comment type="catalytic activity">
    <reaction evidence="15 18">
        <text>DNA(n) + a 2'-deoxyribonucleoside 5'-triphosphate = DNA(n+1) + diphosphate</text>
        <dbReference type="Rhea" id="RHEA:22508"/>
        <dbReference type="Rhea" id="RHEA-COMP:17339"/>
        <dbReference type="Rhea" id="RHEA-COMP:17340"/>
        <dbReference type="ChEBI" id="CHEBI:33019"/>
        <dbReference type="ChEBI" id="CHEBI:61560"/>
        <dbReference type="ChEBI" id="CHEBI:173112"/>
        <dbReference type="EC" id="2.7.7.49"/>
    </reaction>
</comment>
<name>A0A6P7KEX3_9TELE</name>
<evidence type="ECO:0000256" key="1">
    <source>
        <dbReference type="ARBA" id="ARBA00008001"/>
    </source>
</evidence>
<dbReference type="Gene3D" id="1.10.132.70">
    <property type="match status" value="1"/>
</dbReference>
<reference evidence="22" key="1">
    <citation type="submission" date="2025-08" db="UniProtKB">
        <authorList>
            <consortium name="RefSeq"/>
        </authorList>
    </citation>
    <scope>IDENTIFICATION</scope>
</reference>
<dbReference type="FunFam" id="1.10.357.90:FF:000001">
    <property type="entry name" value="Telomerase reverse transcriptase"/>
    <property type="match status" value="1"/>
</dbReference>
<accession>A0A6P7KEX3</accession>
<dbReference type="SUPFAM" id="SSF56672">
    <property type="entry name" value="DNA/RNA polymerases"/>
    <property type="match status" value="1"/>
</dbReference>
<keyword evidence="12 18" id="KW-0539">Nucleus</keyword>
<evidence type="ECO:0000256" key="13">
    <source>
        <dbReference type="ARBA" id="ARBA00023274"/>
    </source>
</evidence>
<protein>
    <recommendedName>
        <fullName evidence="3 18">Telomerase reverse transcriptase</fullName>
        <ecNumber evidence="2 18">2.7.7.49</ecNumber>
    </recommendedName>
    <alternativeName>
        <fullName evidence="14 18">Telomerase catalytic subunit</fullName>
    </alternativeName>
</protein>
<dbReference type="CDD" id="cd01648">
    <property type="entry name" value="TERT"/>
    <property type="match status" value="1"/>
</dbReference>
<dbReference type="AlphaFoldDB" id="A0A6P7KEX3"/>
<evidence type="ECO:0000256" key="3">
    <source>
        <dbReference type="ARBA" id="ARBA00016182"/>
    </source>
</evidence>
<dbReference type="Pfam" id="PF00078">
    <property type="entry name" value="RVT_1"/>
    <property type="match status" value="1"/>
</dbReference>
<keyword evidence="13" id="KW-0687">Ribonucleoprotein</keyword>
<organism evidence="21 22">
    <name type="scientific">Parambassis ranga</name>
    <name type="common">Indian glassy fish</name>
    <dbReference type="NCBI Taxonomy" id="210632"/>
    <lineage>
        <taxon>Eukaryota</taxon>
        <taxon>Metazoa</taxon>
        <taxon>Chordata</taxon>
        <taxon>Craniata</taxon>
        <taxon>Vertebrata</taxon>
        <taxon>Euteleostomi</taxon>
        <taxon>Actinopterygii</taxon>
        <taxon>Neopterygii</taxon>
        <taxon>Teleostei</taxon>
        <taxon>Neoteleostei</taxon>
        <taxon>Acanthomorphata</taxon>
        <taxon>Ovalentaria</taxon>
        <taxon>Ambassidae</taxon>
        <taxon>Parambassis</taxon>
    </lineage>
</organism>
<evidence type="ECO:0000256" key="12">
    <source>
        <dbReference type="ARBA" id="ARBA00023242"/>
    </source>
</evidence>
<dbReference type="GO" id="GO:0070034">
    <property type="term" value="F:telomerase RNA binding"/>
    <property type="evidence" value="ECO:0007669"/>
    <property type="project" value="TreeGrafter"/>
</dbReference>
<feature type="domain" description="Reverse transcriptase" evidence="20">
    <location>
        <begin position="572"/>
        <end position="897"/>
    </location>
</feature>
<evidence type="ECO:0000256" key="11">
    <source>
        <dbReference type="ARBA" id="ARBA00022918"/>
    </source>
</evidence>
<dbReference type="GO" id="GO:0022616">
    <property type="term" value="P:DNA strand elongation"/>
    <property type="evidence" value="ECO:0007669"/>
    <property type="project" value="UniProtKB-ARBA"/>
</dbReference>
<evidence type="ECO:0000256" key="18">
    <source>
        <dbReference type="RuleBase" id="RU365061"/>
    </source>
</evidence>
<comment type="subunit">
    <text evidence="17">Catalytic subunit of the telomerase holoenzyme complex composed minimally of TERT and the telomerase RNA template component (TERC).</text>
</comment>
<evidence type="ECO:0000256" key="17">
    <source>
        <dbReference type="ARBA" id="ARBA00061974"/>
    </source>
</evidence>
<dbReference type="EC" id="2.7.7.49" evidence="2 18"/>
<evidence type="ECO:0000256" key="9">
    <source>
        <dbReference type="ARBA" id="ARBA00022884"/>
    </source>
</evidence>
<dbReference type="RefSeq" id="XP_028285921.1">
    <property type="nucleotide sequence ID" value="XM_028430120.1"/>
</dbReference>
<dbReference type="PRINTS" id="PR01365">
    <property type="entry name" value="TELOMERASERT"/>
</dbReference>
<gene>
    <name evidence="22" type="primary">LOC114451485</name>
</gene>
<dbReference type="InterPro" id="IPR043502">
    <property type="entry name" value="DNA/RNA_pol_sf"/>
</dbReference>
<evidence type="ECO:0000256" key="14">
    <source>
        <dbReference type="ARBA" id="ARBA00032044"/>
    </source>
</evidence>
<keyword evidence="8 18" id="KW-0460">Magnesium</keyword>
<evidence type="ECO:0000256" key="8">
    <source>
        <dbReference type="ARBA" id="ARBA00022842"/>
    </source>
</evidence>
<dbReference type="GO" id="GO:0003720">
    <property type="term" value="F:telomerase activity"/>
    <property type="evidence" value="ECO:0007669"/>
    <property type="project" value="InterPro"/>
</dbReference>
<evidence type="ECO:0000256" key="10">
    <source>
        <dbReference type="ARBA" id="ARBA00022895"/>
    </source>
</evidence>
<comment type="subcellular location">
    <subcellularLocation>
        <location evidence="18">Nucleus</location>
    </subcellularLocation>
    <subcellularLocation>
        <location evidence="18">Chromosome</location>
        <location evidence="18">Telomere</location>
    </subcellularLocation>
</comment>
<dbReference type="OrthoDB" id="289721at2759"/>
<dbReference type="GO" id="GO:0042162">
    <property type="term" value="F:telomeric DNA binding"/>
    <property type="evidence" value="ECO:0007669"/>
    <property type="project" value="TreeGrafter"/>
</dbReference>
<dbReference type="GO" id="GO:0000333">
    <property type="term" value="C:telomerase catalytic core complex"/>
    <property type="evidence" value="ECO:0007669"/>
    <property type="project" value="UniProtKB-ARBA"/>
</dbReference>
<dbReference type="InterPro" id="IPR021891">
    <property type="entry name" value="Telomerase_RBD"/>
</dbReference>
<keyword evidence="21" id="KW-1185">Reference proteome</keyword>
<dbReference type="FunFam" id="1.10.132.70:FF:000002">
    <property type="entry name" value="Telomerase reverse transcriptase"/>
    <property type="match status" value="1"/>
</dbReference>
<feature type="compositionally biased region" description="Basic residues" evidence="19">
    <location>
        <begin position="220"/>
        <end position="235"/>
    </location>
</feature>
<evidence type="ECO:0000256" key="2">
    <source>
        <dbReference type="ARBA" id="ARBA00012493"/>
    </source>
</evidence>
<keyword evidence="9" id="KW-0694">RNA-binding</keyword>
<dbReference type="GO" id="GO:0007004">
    <property type="term" value="P:telomere maintenance via telomerase"/>
    <property type="evidence" value="ECO:0007669"/>
    <property type="project" value="TreeGrafter"/>
</dbReference>
<evidence type="ECO:0000256" key="6">
    <source>
        <dbReference type="ARBA" id="ARBA00022695"/>
    </source>
</evidence>
<comment type="function">
    <text evidence="16 18">Telomerase is a ribonucleoprotein enzyme essential for the replication of chromosome termini in most eukaryotes. It elongates telomeres. It is a reverse transcriptase that adds simple sequence repeats to chromosome ends by copying a template sequence within the RNA component of the enzyme.</text>
</comment>
<dbReference type="PANTHER" id="PTHR12066">
    <property type="entry name" value="TELOMERASE REVERSE TRANSCRIPTASE"/>
    <property type="match status" value="1"/>
</dbReference>
<keyword evidence="7 18" id="KW-0479">Metal-binding</keyword>
<dbReference type="SMART" id="SM00975">
    <property type="entry name" value="Telomerase_RBD"/>
    <property type="match status" value="1"/>
</dbReference>
<evidence type="ECO:0000256" key="16">
    <source>
        <dbReference type="ARBA" id="ARBA00057229"/>
    </source>
</evidence>
<dbReference type="Proteomes" id="UP000515145">
    <property type="component" value="Chromosome 2"/>
</dbReference>
<dbReference type="PANTHER" id="PTHR12066:SF0">
    <property type="entry name" value="TELOMERASE REVERSE TRANSCRIPTASE"/>
    <property type="match status" value="1"/>
</dbReference>
<comment type="similarity">
    <text evidence="1 18">Belongs to the reverse transcriptase family. Telomerase subfamily.</text>
</comment>
<dbReference type="Gene3D" id="3.30.70.2630">
    <property type="match status" value="1"/>
</dbReference>
<dbReference type="PROSITE" id="PS50878">
    <property type="entry name" value="RT_POL"/>
    <property type="match status" value="1"/>
</dbReference>
<keyword evidence="10 18" id="KW-0779">Telomere</keyword>
<proteinExistence type="inferred from homology"/>
<evidence type="ECO:0000313" key="21">
    <source>
        <dbReference type="Proteomes" id="UP000515145"/>
    </source>
</evidence>
<dbReference type="GO" id="GO:0046872">
    <property type="term" value="F:metal ion binding"/>
    <property type="evidence" value="ECO:0007669"/>
    <property type="project" value="UniProtKB-KW"/>
</dbReference>
<dbReference type="GO" id="GO:0000781">
    <property type="term" value="C:chromosome, telomeric region"/>
    <property type="evidence" value="ECO:0007669"/>
    <property type="project" value="UniProtKB-SubCell"/>
</dbReference>
<dbReference type="InterPro" id="IPR003545">
    <property type="entry name" value="Telomerase_RT"/>
</dbReference>
<keyword evidence="11 18" id="KW-0695">RNA-directed DNA polymerase</keyword>
<evidence type="ECO:0000259" key="20">
    <source>
        <dbReference type="PROSITE" id="PS50878"/>
    </source>
</evidence>
<feature type="region of interest" description="Disordered" evidence="19">
    <location>
        <begin position="210"/>
        <end position="260"/>
    </location>
</feature>
<evidence type="ECO:0000256" key="7">
    <source>
        <dbReference type="ARBA" id="ARBA00022723"/>
    </source>
</evidence>
<sequence length="1094" mass="124690">MSTADMSGVLDILRSLYRHIQTLEEFANGIVFREGQKAALVEQSDTGRFKSFVRSVFVCFDKELQQIPSCKQICTLPELLAFVLNTLTRKRKKNVLAHGYNFMSLAKEDRDADHFKFQGDVTQSAAYIHGSDLWKKVTTRLGTDITRYLLESCSVFVAVPPSCVFQVCGIPVYDRVSMTTNSSGFHLQRQLSTQKRAQFGRHRKAVTLRKKNVLHSLSSSKKKRGNVSGKNRKRKRETDQKDEENVTSAGKRRRVSQQEPQVCYEAVGEGQPIEASRSMKTEHGISGFKQQTSIPPLEGAPSWRSGIFPPLPPSQIFIRTLGILYGARGMRSFLLNRKKKTADGPRRLQGKDLIRIVFFEGQPYLNGLERKPKKLPRRFFNMVPLFGQLLQQHRRCSYSGILQKMCPVFNDHITGEGDLNSLLPQHCAPHRVYLFVRECLSVVIPKELWGSDHNRLHFFARVRGFLCSGKFEKISLSELMWKMKVKDCDWLKISKTGRVPPSELSYRTQILGQFLAWLLDGYVVGLVRACFYVTESVGQKNAIRFYRQEVWAKLQDLAFRGHLSKGQMKELTPSQVASLPKGTVISRLRFIPKTDGMRPITRVMGADAKTRLYQRRVRDLLDILRACVRSNPSLLGSTVWGMTDIHKVLSSFAPAQKEKPQPLYFVKVDVSGAYESLPHDKLIEVIGQALSPVQDELFSIRRYAKIWSDSHEGLKKSFVRQADFLEDNMGSTNMKGFLMSLQKMGKVHHAILVEQFFCSDLHGREALQFFTQMLTSSVVQYGKKTYYQCRGIPQGSVVSSLLCCLCYGHMEKVLFKDITDNKGCLMRLVDDFLLITPDQHKALSFLNVLLAGVPQYGLVVNPQKVVVNFQVSESMDSCPGIRLLPPRCLFPWCGLLLDTHSLDIYKDYSSYAGLSLRYSLTLGSSQSAGQQMRRKLMAILRLKCHALFLDLKTNSIEAIYKNFYKLVLLHAFRFHVCAQSLPFGQTVAKNPVYFMQMIWDMAHYANTLIRHSNKGMSLGSKAQMGIVQYEAVELLFCLSFLLVLSQHRPVYKDLLPHLHKRKRSLERCLGDLRLARVRQATNSRTPVDFLEIQM</sequence>
<dbReference type="GeneID" id="114451485"/>
<evidence type="ECO:0000256" key="19">
    <source>
        <dbReference type="SAM" id="MobiDB-lite"/>
    </source>
</evidence>
<evidence type="ECO:0000256" key="4">
    <source>
        <dbReference type="ARBA" id="ARBA00022454"/>
    </source>
</evidence>
<keyword evidence="5 18" id="KW-0808">Transferase</keyword>
<evidence type="ECO:0000256" key="15">
    <source>
        <dbReference type="ARBA" id="ARBA00048173"/>
    </source>
</evidence>
<dbReference type="Gene3D" id="1.10.357.90">
    <property type="match status" value="1"/>
</dbReference>
<dbReference type="InterPro" id="IPR049139">
    <property type="entry name" value="TERT_C"/>
</dbReference>
<dbReference type="InParanoid" id="A0A6P7KEX3"/>
<dbReference type="Pfam" id="PF21399">
    <property type="entry name" value="TERT_C"/>
    <property type="match status" value="1"/>
</dbReference>
<evidence type="ECO:0000313" key="22">
    <source>
        <dbReference type="RefSeq" id="XP_028285921.1"/>
    </source>
</evidence>
<evidence type="ECO:0000256" key="5">
    <source>
        <dbReference type="ARBA" id="ARBA00022679"/>
    </source>
</evidence>